<name>A0ABV2VW07_9ACTN</name>
<keyword evidence="2" id="KW-1185">Reference proteome</keyword>
<evidence type="ECO:0008006" key="3">
    <source>
        <dbReference type="Google" id="ProtNLM"/>
    </source>
</evidence>
<gene>
    <name evidence="1" type="ORF">ABZ071_34970</name>
</gene>
<proteinExistence type="predicted"/>
<organism evidence="1 2">
    <name type="scientific">Micromonospora fulviviridis</name>
    <dbReference type="NCBI Taxonomy" id="47860"/>
    <lineage>
        <taxon>Bacteria</taxon>
        <taxon>Bacillati</taxon>
        <taxon>Actinomycetota</taxon>
        <taxon>Actinomycetes</taxon>
        <taxon>Micromonosporales</taxon>
        <taxon>Micromonosporaceae</taxon>
        <taxon>Micromonospora</taxon>
    </lineage>
</organism>
<reference evidence="1 2" key="1">
    <citation type="submission" date="2024-06" db="EMBL/GenBank/DDBJ databases">
        <title>The Natural Products Discovery Center: Release of the First 8490 Sequenced Strains for Exploring Actinobacteria Biosynthetic Diversity.</title>
        <authorList>
            <person name="Kalkreuter E."/>
            <person name="Kautsar S.A."/>
            <person name="Yang D."/>
            <person name="Bader C.D."/>
            <person name="Teijaro C.N."/>
            <person name="Fluegel L."/>
            <person name="Davis C.M."/>
            <person name="Simpson J.R."/>
            <person name="Lauterbach L."/>
            <person name="Steele A.D."/>
            <person name="Gui C."/>
            <person name="Meng S."/>
            <person name="Li G."/>
            <person name="Viehrig K."/>
            <person name="Ye F."/>
            <person name="Su P."/>
            <person name="Kiefer A.F."/>
            <person name="Nichols A."/>
            <person name="Cepeda A.J."/>
            <person name="Yan W."/>
            <person name="Fan B."/>
            <person name="Jiang Y."/>
            <person name="Adhikari A."/>
            <person name="Zheng C.-J."/>
            <person name="Schuster L."/>
            <person name="Cowan T.M."/>
            <person name="Smanski M.J."/>
            <person name="Chevrette M.G."/>
            <person name="De Carvalho L.P.S."/>
            <person name="Shen B."/>
        </authorList>
    </citation>
    <scope>NUCLEOTIDE SEQUENCE [LARGE SCALE GENOMIC DNA]</scope>
    <source>
        <strain evidence="1 2">NPDC006286</strain>
    </source>
</reference>
<sequence>MDLNELKFRRDPRQMETAHEAARHAGAAGAAIRWRFIARTDPTEQPPPMARILRGGGGRGGATRLKLFLSLLWLARGRPDPVFGYPAQQLASLLGLPSPSGAGARRIHEALKWLHGEGFIALEHRPGEAARIHMLDDAGSGAAYQAPGPLVTRSRKHSTDREKHFYVQLKREFWTEGWISHLSGAAVAMYLAALHEERGKTGEAVWISPRIGRECYDLSDETRGKGLAELVNLGLLNLEKRPVPQASFDERYRARNVYRIVPNGLTKVHGKSRDDLTSRDSLDPFAMSEDFSSYFADPA</sequence>
<comment type="caution">
    <text evidence="1">The sequence shown here is derived from an EMBL/GenBank/DDBJ whole genome shotgun (WGS) entry which is preliminary data.</text>
</comment>
<protein>
    <recommendedName>
        <fullName evidence="3">Helix-turn-helix domain-containing protein</fullName>
    </recommendedName>
</protein>
<dbReference type="Proteomes" id="UP001550348">
    <property type="component" value="Unassembled WGS sequence"/>
</dbReference>
<evidence type="ECO:0000313" key="2">
    <source>
        <dbReference type="Proteomes" id="UP001550348"/>
    </source>
</evidence>
<accession>A0ABV2VW07</accession>
<dbReference type="RefSeq" id="WP_355668446.1">
    <property type="nucleotide sequence ID" value="NZ_JBEXRX010000276.1"/>
</dbReference>
<dbReference type="EMBL" id="JBEXRX010000276">
    <property type="protein sequence ID" value="MEU0156976.1"/>
    <property type="molecule type" value="Genomic_DNA"/>
</dbReference>
<evidence type="ECO:0000313" key="1">
    <source>
        <dbReference type="EMBL" id="MEU0156976.1"/>
    </source>
</evidence>